<dbReference type="KEGG" id="ptan:CRYO30217_02722"/>
<dbReference type="RefSeq" id="WP_258542929.1">
    <property type="nucleotide sequence ID" value="NZ_OU015584.1"/>
</dbReference>
<dbReference type="EMBL" id="OU015584">
    <property type="protein sequence ID" value="CAG5085314.1"/>
    <property type="molecule type" value="Genomic_DNA"/>
</dbReference>
<organism evidence="3 4">
    <name type="scientific">Parvicella tangerina</name>
    <dbReference type="NCBI Taxonomy" id="2829795"/>
    <lineage>
        <taxon>Bacteria</taxon>
        <taxon>Pseudomonadati</taxon>
        <taxon>Bacteroidota</taxon>
        <taxon>Flavobacteriia</taxon>
        <taxon>Flavobacteriales</taxon>
        <taxon>Parvicellaceae</taxon>
        <taxon>Parvicella</taxon>
    </lineage>
</organism>
<evidence type="ECO:0008006" key="5">
    <source>
        <dbReference type="Google" id="ProtNLM"/>
    </source>
</evidence>
<reference evidence="3" key="1">
    <citation type="submission" date="2021-04" db="EMBL/GenBank/DDBJ databases">
        <authorList>
            <person name="Rodrigo-Torres L."/>
            <person name="Arahal R. D."/>
            <person name="Lucena T."/>
        </authorList>
    </citation>
    <scope>NUCLEOTIDE SEQUENCE</scope>
    <source>
        <strain evidence="3">AS29M-1</strain>
    </source>
</reference>
<dbReference type="AlphaFoldDB" id="A0A916JP82"/>
<protein>
    <recommendedName>
        <fullName evidence="5">Tetratricopeptide repeat protein</fullName>
    </recommendedName>
</protein>
<sequence>MKRIGLLLFILCTVTLTNAQVDTTKNIIDKAKIQYKLSEGKAKFYENNFRGSLNIYREVLVADENNALAHYGVAECQYALKNYDAALEHLHKATKIKPDVNKEALYTEGSILHRLGKVEEAKAKFEEFRKTIADSKKKLEEYDIDLMIAHCEYAATHKEPNPDIEITNLGSAVNSGYPEFAPCISLDGKTLVFTSRRNDTKGGGIDVNYDHLYYSDVYQCTWNEEWEEWDKAEPIPGKINTDYHDGALSFMPEGELLIYRNIYGVTRSGDIYVSKQSSSSGKWGKPKEMLAREKMNKKLNSSYFESSASMTADEQYLYFVSERPGGQGQADIYYMQQKDREWTEPVNLGAEINTASDEKCVFIHPDGNVLFFSSNGHKDGYGSYDLYYCKKDESGKWGKPVNMGAPINTVREEKTIAVSRDGKYAYVGAYYQIMSRGDADIFQIDISALGIFE</sequence>
<dbReference type="Gene3D" id="2.120.10.30">
    <property type="entry name" value="TolB, C-terminal domain"/>
    <property type="match status" value="1"/>
</dbReference>
<keyword evidence="2" id="KW-0732">Signal</keyword>
<dbReference type="SMART" id="SM00028">
    <property type="entry name" value="TPR"/>
    <property type="match status" value="2"/>
</dbReference>
<gene>
    <name evidence="3" type="ORF">CRYO30217_02722</name>
</gene>
<dbReference type="SUPFAM" id="SSF48452">
    <property type="entry name" value="TPR-like"/>
    <property type="match status" value="1"/>
</dbReference>
<evidence type="ECO:0000313" key="4">
    <source>
        <dbReference type="Proteomes" id="UP000683507"/>
    </source>
</evidence>
<dbReference type="InterPro" id="IPR019734">
    <property type="entry name" value="TPR_rpt"/>
</dbReference>
<dbReference type="Pfam" id="PF07676">
    <property type="entry name" value="PD40"/>
    <property type="match status" value="3"/>
</dbReference>
<dbReference type="SUPFAM" id="SSF82171">
    <property type="entry name" value="DPP6 N-terminal domain-like"/>
    <property type="match status" value="1"/>
</dbReference>
<keyword evidence="1" id="KW-0802">TPR repeat</keyword>
<proteinExistence type="predicted"/>
<name>A0A916JP82_9FLAO</name>
<dbReference type="Proteomes" id="UP000683507">
    <property type="component" value="Chromosome"/>
</dbReference>
<accession>A0A916JP82</accession>
<dbReference type="InterPro" id="IPR011042">
    <property type="entry name" value="6-blade_b-propeller_TolB-like"/>
</dbReference>
<keyword evidence="4" id="KW-1185">Reference proteome</keyword>
<dbReference type="Gene3D" id="1.25.40.10">
    <property type="entry name" value="Tetratricopeptide repeat domain"/>
    <property type="match status" value="1"/>
</dbReference>
<dbReference type="Pfam" id="PF13432">
    <property type="entry name" value="TPR_16"/>
    <property type="match status" value="1"/>
</dbReference>
<evidence type="ECO:0000256" key="2">
    <source>
        <dbReference type="SAM" id="SignalP"/>
    </source>
</evidence>
<evidence type="ECO:0000313" key="3">
    <source>
        <dbReference type="EMBL" id="CAG5085314.1"/>
    </source>
</evidence>
<dbReference type="InterPro" id="IPR011659">
    <property type="entry name" value="WD40"/>
</dbReference>
<feature type="signal peptide" evidence="2">
    <location>
        <begin position="1"/>
        <end position="19"/>
    </location>
</feature>
<feature type="chain" id="PRO_5037655195" description="Tetratricopeptide repeat protein" evidence="2">
    <location>
        <begin position="20"/>
        <end position="453"/>
    </location>
</feature>
<evidence type="ECO:0000256" key="1">
    <source>
        <dbReference type="PROSITE-ProRule" id="PRU00339"/>
    </source>
</evidence>
<dbReference type="PROSITE" id="PS50005">
    <property type="entry name" value="TPR"/>
    <property type="match status" value="1"/>
</dbReference>
<dbReference type="InterPro" id="IPR011990">
    <property type="entry name" value="TPR-like_helical_dom_sf"/>
</dbReference>
<feature type="repeat" description="TPR" evidence="1">
    <location>
        <begin position="67"/>
        <end position="100"/>
    </location>
</feature>